<evidence type="ECO:0000256" key="5">
    <source>
        <dbReference type="RuleBase" id="RU003968"/>
    </source>
</evidence>
<dbReference type="Proteomes" id="UP000185783">
    <property type="component" value="Unassembled WGS sequence"/>
</dbReference>
<feature type="domain" description="Glucose-methanol-choline oxidoreductase N-terminal" evidence="6">
    <location>
        <begin position="83"/>
        <end position="106"/>
    </location>
</feature>
<dbReference type="GO" id="GO:0016020">
    <property type="term" value="C:membrane"/>
    <property type="evidence" value="ECO:0007669"/>
    <property type="project" value="TreeGrafter"/>
</dbReference>
<dbReference type="Gene3D" id="3.30.560.10">
    <property type="entry name" value="Glucose Oxidase, domain 3"/>
    <property type="match status" value="1"/>
</dbReference>
<dbReference type="Gene3D" id="3.50.50.60">
    <property type="entry name" value="FAD/NAD(P)-binding domain"/>
    <property type="match status" value="1"/>
</dbReference>
<dbReference type="InterPro" id="IPR036188">
    <property type="entry name" value="FAD/NAD-bd_sf"/>
</dbReference>
<dbReference type="SUPFAM" id="SSF54373">
    <property type="entry name" value="FAD-linked reductases, C-terminal domain"/>
    <property type="match status" value="1"/>
</dbReference>
<dbReference type="GO" id="GO:0019285">
    <property type="term" value="P:glycine betaine biosynthetic process from choline"/>
    <property type="evidence" value="ECO:0007669"/>
    <property type="project" value="TreeGrafter"/>
</dbReference>
<dbReference type="InterPro" id="IPR000172">
    <property type="entry name" value="GMC_OxRdtase_N"/>
</dbReference>
<evidence type="ECO:0000256" key="3">
    <source>
        <dbReference type="ARBA" id="ARBA00022630"/>
    </source>
</evidence>
<comment type="similarity">
    <text evidence="2 5">Belongs to the GMC oxidoreductase family.</text>
</comment>
<dbReference type="EMBL" id="LVVZ01000014">
    <property type="protein sequence ID" value="OKL44544.1"/>
    <property type="molecule type" value="Genomic_DNA"/>
</dbReference>
<keyword evidence="3 5" id="KW-0285">Flavoprotein</keyword>
<organism evidence="8 9">
    <name type="scientific">Pseudovibrio exalbescens</name>
    <dbReference type="NCBI Taxonomy" id="197461"/>
    <lineage>
        <taxon>Bacteria</taxon>
        <taxon>Pseudomonadati</taxon>
        <taxon>Pseudomonadota</taxon>
        <taxon>Alphaproteobacteria</taxon>
        <taxon>Hyphomicrobiales</taxon>
        <taxon>Stappiaceae</taxon>
        <taxon>Pseudovibrio</taxon>
    </lineage>
</organism>
<evidence type="ECO:0000259" key="7">
    <source>
        <dbReference type="PROSITE" id="PS00624"/>
    </source>
</evidence>
<keyword evidence="4 5" id="KW-0274">FAD</keyword>
<name>A0A1U7JIM5_9HYPH</name>
<reference evidence="8 9" key="1">
    <citation type="submission" date="2016-03" db="EMBL/GenBank/DDBJ databases">
        <title>Genome sequence of Nesiotobacter sp. nov., a moderately halophilic alphaproteobacterium isolated from the Yellow Sea, China.</title>
        <authorList>
            <person name="Zhang G."/>
            <person name="Zhang R."/>
        </authorList>
    </citation>
    <scope>NUCLEOTIDE SEQUENCE [LARGE SCALE GENOMIC DNA]</scope>
    <source>
        <strain evidence="8 9">WB1-6</strain>
    </source>
</reference>
<proteinExistence type="inferred from homology"/>
<dbReference type="PROSITE" id="PS00624">
    <property type="entry name" value="GMC_OXRED_2"/>
    <property type="match status" value="1"/>
</dbReference>
<dbReference type="PANTHER" id="PTHR11552:SF147">
    <property type="entry name" value="CHOLINE DEHYDROGENASE, MITOCHONDRIAL"/>
    <property type="match status" value="1"/>
</dbReference>
<dbReference type="GO" id="GO:0008812">
    <property type="term" value="F:choline dehydrogenase activity"/>
    <property type="evidence" value="ECO:0007669"/>
    <property type="project" value="TreeGrafter"/>
</dbReference>
<evidence type="ECO:0000256" key="1">
    <source>
        <dbReference type="ARBA" id="ARBA00001974"/>
    </source>
</evidence>
<keyword evidence="9" id="KW-1185">Reference proteome</keyword>
<dbReference type="RefSeq" id="WP_051268836.1">
    <property type="nucleotide sequence ID" value="NZ_LVVZ01000014.1"/>
</dbReference>
<accession>A0A1U7JIM5</accession>
<dbReference type="STRING" id="197461.A3843_09185"/>
<protein>
    <submittedName>
        <fullName evidence="8">Glucose-methanol-choline oxidoreductase</fullName>
    </submittedName>
</protein>
<dbReference type="PROSITE" id="PS00623">
    <property type="entry name" value="GMC_OXRED_1"/>
    <property type="match status" value="1"/>
</dbReference>
<feature type="domain" description="Glucose-methanol-choline oxidoreductase N-terminal" evidence="7">
    <location>
        <begin position="260"/>
        <end position="274"/>
    </location>
</feature>
<dbReference type="GO" id="GO:0050660">
    <property type="term" value="F:flavin adenine dinucleotide binding"/>
    <property type="evidence" value="ECO:0007669"/>
    <property type="project" value="InterPro"/>
</dbReference>
<dbReference type="Pfam" id="PF00732">
    <property type="entry name" value="GMC_oxred_N"/>
    <property type="match status" value="1"/>
</dbReference>
<dbReference type="AlphaFoldDB" id="A0A1U7JIM5"/>
<dbReference type="InterPro" id="IPR007867">
    <property type="entry name" value="GMC_OxRtase_C"/>
</dbReference>
<evidence type="ECO:0000256" key="2">
    <source>
        <dbReference type="ARBA" id="ARBA00010790"/>
    </source>
</evidence>
<gene>
    <name evidence="8" type="ORF">A3843_09185</name>
</gene>
<evidence type="ECO:0000256" key="4">
    <source>
        <dbReference type="ARBA" id="ARBA00022827"/>
    </source>
</evidence>
<comment type="cofactor">
    <cofactor evidence="1">
        <name>FAD</name>
        <dbReference type="ChEBI" id="CHEBI:57692"/>
    </cofactor>
</comment>
<dbReference type="InterPro" id="IPR012132">
    <property type="entry name" value="GMC_OxRdtase"/>
</dbReference>
<dbReference type="SUPFAM" id="SSF51905">
    <property type="entry name" value="FAD/NAD(P)-binding domain"/>
    <property type="match status" value="1"/>
</dbReference>
<evidence type="ECO:0000259" key="6">
    <source>
        <dbReference type="PROSITE" id="PS00623"/>
    </source>
</evidence>
<dbReference type="PIRSF" id="PIRSF000137">
    <property type="entry name" value="Alcohol_oxidase"/>
    <property type="match status" value="1"/>
</dbReference>
<evidence type="ECO:0000313" key="8">
    <source>
        <dbReference type="EMBL" id="OKL44544.1"/>
    </source>
</evidence>
<dbReference type="Pfam" id="PF05199">
    <property type="entry name" value="GMC_oxred_C"/>
    <property type="match status" value="1"/>
</dbReference>
<dbReference type="PANTHER" id="PTHR11552">
    <property type="entry name" value="GLUCOSE-METHANOL-CHOLINE GMC OXIDOREDUCTASE"/>
    <property type="match status" value="1"/>
</dbReference>
<evidence type="ECO:0000313" key="9">
    <source>
        <dbReference type="Proteomes" id="UP000185783"/>
    </source>
</evidence>
<comment type="caution">
    <text evidence="8">The sequence shown here is derived from an EMBL/GenBank/DDBJ whole genome shotgun (WGS) entry which is preliminary data.</text>
</comment>
<sequence>MNFDYVIVGGGSAGSVLAARLSEDPDVTVCLLEAGGQGNSILVRAPLGIIAMVPGKPLAINNWAFMTEPQVNLNNRRLFQPRGKALGGSSAINAMLYVRGQPEDYDGWAEDGCPGWSFADVLPYFLGSEKNERGADEWHGDSGPLHVANQRSPRAISQAYIDACTAHQIPATLDFNGPQQEGVSLYQVTQFHDDAKRGERCSAAAAYLHPVRDRPNLHIVTGAQAQRVPFEEKRAIGVEYKQGRKTKTVSAKREVLLSAGAFQSPHLLMLSGIGNGPELQEHGIDVRHHLPGVGKNLQDHLDYTVSYKSKSLDLVGLGVRPVLRLLGEMRRWRKDGSGMIATPAAEGGAFFKSRPDVERPDLQHHFVVSIVDEHARRLHYGTGFGCHVCLLRPKSRGEVGLNSNDPLAPPRIDPNYLSEPEDLDTLVSGLRKTLDILEDPAFEPYRHRPLRSIERTDEGLRAEIRARAETIYHPVGTCRMGQGEMSVVGPDLKVHGITGLRVVDASIMPHLISGNTNAPTIMIAEKAADMIRARPAAALDRAPTEVITEHSA</sequence>